<gene>
    <name evidence="3" type="ORF">ACFFHU_11860</name>
</gene>
<feature type="signal peptide" evidence="1">
    <location>
        <begin position="1"/>
        <end position="23"/>
    </location>
</feature>
<evidence type="ECO:0000313" key="3">
    <source>
        <dbReference type="EMBL" id="MFC0564826.1"/>
    </source>
</evidence>
<name>A0ABV6NVM1_9ACTN</name>
<sequence>MKKRLISLVSALVIGFGATLAAAAPAEAANPAVMLTIVYYDSPGKDTGSNASLNAEYFGLKNTRSYALNLKNFTVRDKAGATYRFSGDFVLRPGASVYVHTGKGTNTSVHRYWGRGWYVWNNTGDTAYLRSNYGTLLDSCSWGRGSYKYC</sequence>
<proteinExistence type="predicted"/>
<comment type="caution">
    <text evidence="3">The sequence shown here is derived from an EMBL/GenBank/DDBJ whole genome shotgun (WGS) entry which is preliminary data.</text>
</comment>
<dbReference type="InterPro" id="IPR036415">
    <property type="entry name" value="Lamin_tail_dom_sf"/>
</dbReference>
<dbReference type="PROSITE" id="PS51841">
    <property type="entry name" value="LTD"/>
    <property type="match status" value="1"/>
</dbReference>
<evidence type="ECO:0000259" key="2">
    <source>
        <dbReference type="PROSITE" id="PS51841"/>
    </source>
</evidence>
<dbReference type="EMBL" id="JBHLUE010000008">
    <property type="protein sequence ID" value="MFC0564826.1"/>
    <property type="molecule type" value="Genomic_DNA"/>
</dbReference>
<dbReference type="Proteomes" id="UP001589894">
    <property type="component" value="Unassembled WGS sequence"/>
</dbReference>
<organism evidence="3 4">
    <name type="scientific">Plantactinospora siamensis</name>
    <dbReference type="NCBI Taxonomy" id="555372"/>
    <lineage>
        <taxon>Bacteria</taxon>
        <taxon>Bacillati</taxon>
        <taxon>Actinomycetota</taxon>
        <taxon>Actinomycetes</taxon>
        <taxon>Micromonosporales</taxon>
        <taxon>Micromonosporaceae</taxon>
        <taxon>Plantactinospora</taxon>
    </lineage>
</organism>
<feature type="chain" id="PRO_5046712360" evidence="1">
    <location>
        <begin position="24"/>
        <end position="150"/>
    </location>
</feature>
<dbReference type="RefSeq" id="WP_377338133.1">
    <property type="nucleotide sequence ID" value="NZ_JBHLUE010000008.1"/>
</dbReference>
<feature type="domain" description="LTD" evidence="2">
    <location>
        <begin position="24"/>
        <end position="144"/>
    </location>
</feature>
<evidence type="ECO:0000256" key="1">
    <source>
        <dbReference type="SAM" id="SignalP"/>
    </source>
</evidence>
<reference evidence="3 4" key="1">
    <citation type="submission" date="2024-09" db="EMBL/GenBank/DDBJ databases">
        <authorList>
            <person name="Sun Q."/>
            <person name="Mori K."/>
        </authorList>
    </citation>
    <scope>NUCLEOTIDE SEQUENCE [LARGE SCALE GENOMIC DNA]</scope>
    <source>
        <strain evidence="3 4">TBRC 2205</strain>
    </source>
</reference>
<evidence type="ECO:0000313" key="4">
    <source>
        <dbReference type="Proteomes" id="UP001589894"/>
    </source>
</evidence>
<dbReference type="InterPro" id="IPR001322">
    <property type="entry name" value="Lamin_tail_dom"/>
</dbReference>
<dbReference type="SUPFAM" id="SSF74853">
    <property type="entry name" value="Lamin A/C globular tail domain"/>
    <property type="match status" value="1"/>
</dbReference>
<dbReference type="Pfam" id="PF00932">
    <property type="entry name" value="LTD"/>
    <property type="match status" value="1"/>
</dbReference>
<protein>
    <submittedName>
        <fullName evidence="3">Lamin tail domain-containing protein</fullName>
    </submittedName>
</protein>
<keyword evidence="4" id="KW-1185">Reference proteome</keyword>
<keyword evidence="1" id="KW-0732">Signal</keyword>
<accession>A0ABV6NVM1</accession>
<dbReference type="Gene3D" id="2.60.40.1260">
    <property type="entry name" value="Lamin Tail domain"/>
    <property type="match status" value="1"/>
</dbReference>